<accession>C8WM94</accession>
<dbReference type="AlphaFoldDB" id="C8WM94"/>
<dbReference type="OrthoDB" id="3189329at2"/>
<evidence type="ECO:0000313" key="3">
    <source>
        <dbReference type="Proteomes" id="UP000001377"/>
    </source>
</evidence>
<evidence type="ECO:0000259" key="1">
    <source>
        <dbReference type="Pfam" id="PF06605"/>
    </source>
</evidence>
<dbReference type="Pfam" id="PF06605">
    <property type="entry name" value="Prophage_tail"/>
    <property type="match status" value="1"/>
</dbReference>
<proteinExistence type="predicted"/>
<feature type="domain" description="Tail spike" evidence="1">
    <location>
        <begin position="90"/>
        <end position="351"/>
    </location>
</feature>
<dbReference type="BioCyc" id="ELEN479437:G1GFY-2657-MONOMER"/>
<gene>
    <name evidence="2" type="ordered locus">Elen_2638</name>
</gene>
<sequence>MQLFVCDRWENYKGAIKTLASCIDTRELNGENSLEIVSFAVLDKGDRIVWRDLKGRWRENIVGSCDESHADTGVERTHYCPNSAIELRGDYIEDKRPGNCSAATALASALSSSRWTVGQVDDLGTAQVNFYHASAWQAIHDVADAFGGELRFDIAVSGSRVVSRRVSLLAHVGADTGKRFTYRKDLSECRRTVSEDDVCTALYGWGASLETTDDDGNLTGGYSRKLSFADANGGVKWIGDDAARERWGRPDGKGGKAHVFGEATFDKCEDPAELLRLTRAELAMRSVPKVSYAASVAATRNAGVGFEGSDEGDAVAVIDGDLGVRVMARITKIKEDQLEEENTTYEFGNFGDLADVFKAQKSAIRESSDSVASYAQNAVNASNAQTNRNMGALGDRFEQEVNEAIKHGDDQVAALKAEMDKIPSDIREQLIDMINEEVNTTGGWVYEEPGKGIFVYNSRPESATKCVKIGGGIVAVANSKYSSGNWYFKTAMTGDGIVADRIYTGRITGGSSYFDLDSGTINMRNGIINITDTNGNTVTVSPSLGFQVRDKNGSMIAGTVIANGKAFFMSRAVGVSSSLYVTTGTTAAGNPGASFVNSQGNYLDVEALRASADPSNRTTGAGMACFNKPFLHTSTYYKQLWLHPPYFDDTYMQQPNEQLFLRCGGNSLGESPLVKLQYSSSQGLFFGSGYVTLKLDDSHYVRISSDGVQCRCGSKGFGWLNGEFHQTLVW</sequence>
<dbReference type="Proteomes" id="UP000001377">
    <property type="component" value="Chromosome"/>
</dbReference>
<dbReference type="eggNOG" id="COG4926">
    <property type="taxonomic scope" value="Bacteria"/>
</dbReference>
<organism evidence="2 3">
    <name type="scientific">Eggerthella lenta (strain ATCC 25559 / DSM 2243 / CCUG 17323 / JCM 9979 / KCTC 3265 / NCTC 11813 / VPI 0255 / 1899 B)</name>
    <name type="common">Eubacterium lentum</name>
    <dbReference type="NCBI Taxonomy" id="479437"/>
    <lineage>
        <taxon>Bacteria</taxon>
        <taxon>Bacillati</taxon>
        <taxon>Actinomycetota</taxon>
        <taxon>Coriobacteriia</taxon>
        <taxon>Eggerthellales</taxon>
        <taxon>Eggerthellaceae</taxon>
        <taxon>Eggerthella</taxon>
    </lineage>
</organism>
<keyword evidence="3" id="KW-1185">Reference proteome</keyword>
<evidence type="ECO:0000313" key="2">
    <source>
        <dbReference type="EMBL" id="ACV56589.1"/>
    </source>
</evidence>
<dbReference type="PaxDb" id="479437-Elen_2638"/>
<dbReference type="KEGG" id="ele:Elen_2638"/>
<dbReference type="NCBIfam" id="TIGR01665">
    <property type="entry name" value="put_anti_recept"/>
    <property type="match status" value="1"/>
</dbReference>
<dbReference type="EMBL" id="CP001726">
    <property type="protein sequence ID" value="ACV56589.1"/>
    <property type="molecule type" value="Genomic_DNA"/>
</dbReference>
<protein>
    <submittedName>
        <fullName evidence="2">Phage minor structural protein</fullName>
    </submittedName>
</protein>
<reference evidence="2 3" key="1">
    <citation type="journal article" date="2009" name="Stand. Genomic Sci.">
        <title>Complete genome sequence of Eggerthella lenta type strain (IPP VPI 0255).</title>
        <authorList>
            <person name="Saunders E."/>
            <person name="Pukall R."/>
            <person name="Abt B."/>
            <person name="Lapidus A."/>
            <person name="Glavina Del Rio T."/>
            <person name="Copeland A."/>
            <person name="Tice H."/>
            <person name="Cheng J.F."/>
            <person name="Lucas S."/>
            <person name="Chen F."/>
            <person name="Nolan M."/>
            <person name="Bruce D."/>
            <person name="Goodwin L."/>
            <person name="Pitluck S."/>
            <person name="Ivanova N."/>
            <person name="Mavromatis K."/>
            <person name="Ovchinnikova G."/>
            <person name="Pati A."/>
            <person name="Chen A."/>
            <person name="Palaniappan K."/>
            <person name="Land M."/>
            <person name="Hauser L."/>
            <person name="Chang Y.J."/>
            <person name="Jeffries C.D."/>
            <person name="Chain P."/>
            <person name="Meincke L."/>
            <person name="Sims D."/>
            <person name="Brettin T."/>
            <person name="Detter J.C."/>
            <person name="Goker M."/>
            <person name="Bristow J."/>
            <person name="Eisen J.A."/>
            <person name="Markowitz V."/>
            <person name="Hugenholtz P."/>
            <person name="Kyrpides N.C."/>
            <person name="Klenk H.P."/>
            <person name="Han C."/>
        </authorList>
    </citation>
    <scope>NUCLEOTIDE SEQUENCE [LARGE SCALE GENOMIC DNA]</scope>
    <source>
        <strain evidence="3">ATCC 25559 / DSM 2243 / CCUG 17323 / JCM 9979 / KCTC 3265 / NCTC 11813 / VPI 0255 / 1899 B</strain>
    </source>
</reference>
<dbReference type="HOGENOM" id="CLU_379365_0_0_11"/>
<dbReference type="STRING" id="479437.Elen_2638"/>
<dbReference type="InterPro" id="IPR007119">
    <property type="entry name" value="Phage_tail_spike_N"/>
</dbReference>
<dbReference type="RefSeq" id="WP_015761311.1">
    <property type="nucleotide sequence ID" value="NC_013204.1"/>
</dbReference>
<name>C8WM94_EGGLE</name>
<dbReference type="InterPro" id="IPR010572">
    <property type="entry name" value="Tail_dom"/>
</dbReference>